<reference evidence="3 4" key="1">
    <citation type="submission" date="2015-01" db="EMBL/GenBank/DDBJ databases">
        <title>Genome sequencing of Jeotgalibacillus soli.</title>
        <authorList>
            <person name="Goh K.M."/>
            <person name="Chan K.-G."/>
            <person name="Yaakop A.S."/>
            <person name="Ee R."/>
            <person name="Gan H.M."/>
            <person name="Chan C.S."/>
        </authorList>
    </citation>
    <scope>NUCLEOTIDE SEQUENCE [LARGE SCALE GENOMIC DNA]</scope>
    <source>
        <strain evidence="3 4">P9</strain>
    </source>
</reference>
<sequence length="151" mass="18069">MNEDEAASIALHLVNSQTSENNMDEIVNVVKMVNDLLNIVKYHFQMAMDEDSVNYDRFLTHLRFFSWRLIRKEKTNINNEDDFLFQQVKRQYEKAYQCSVKMAAYVEKTYQWTISNDEKVYLTLHIHRVTSRQEWKQHTSQLDCYCLAGET</sequence>
<evidence type="ECO:0000313" key="4">
    <source>
        <dbReference type="Proteomes" id="UP000031938"/>
    </source>
</evidence>
<dbReference type="PANTHER" id="PTHR30185">
    <property type="entry name" value="CRYPTIC BETA-GLUCOSIDE BGL OPERON ANTITERMINATOR"/>
    <property type="match status" value="1"/>
</dbReference>
<dbReference type="PATRIC" id="fig|889306.3.peg.2837"/>
<feature type="domain" description="PRD" evidence="2">
    <location>
        <begin position="24"/>
        <end position="136"/>
    </location>
</feature>
<dbReference type="Gene3D" id="1.10.1790.10">
    <property type="entry name" value="PRD domain"/>
    <property type="match status" value="1"/>
</dbReference>
<dbReference type="RefSeq" id="WP_052474812.1">
    <property type="nucleotide sequence ID" value="NZ_JXRP01000018.1"/>
</dbReference>
<evidence type="ECO:0000313" key="3">
    <source>
        <dbReference type="EMBL" id="KIL45280.1"/>
    </source>
</evidence>
<dbReference type="STRING" id="889306.KP78_28240"/>
<keyword evidence="4" id="KW-1185">Reference proteome</keyword>
<evidence type="ECO:0000259" key="2">
    <source>
        <dbReference type="PROSITE" id="PS51372"/>
    </source>
</evidence>
<dbReference type="PANTHER" id="PTHR30185:SF15">
    <property type="entry name" value="CRYPTIC BETA-GLUCOSIDE BGL OPERON ANTITERMINATOR"/>
    <property type="match status" value="1"/>
</dbReference>
<gene>
    <name evidence="3" type="ORF">KP78_28240</name>
</gene>
<keyword evidence="1" id="KW-0677">Repeat</keyword>
<dbReference type="AlphaFoldDB" id="A0A0C2R4S7"/>
<dbReference type="Pfam" id="PF00874">
    <property type="entry name" value="PRD"/>
    <property type="match status" value="1"/>
</dbReference>
<dbReference type="GO" id="GO:0006355">
    <property type="term" value="P:regulation of DNA-templated transcription"/>
    <property type="evidence" value="ECO:0007669"/>
    <property type="project" value="InterPro"/>
</dbReference>
<proteinExistence type="predicted"/>
<dbReference type="InterPro" id="IPR011608">
    <property type="entry name" value="PRD"/>
</dbReference>
<accession>A0A0C2R4S7</accession>
<name>A0A0C2R4S7_9BACL</name>
<dbReference type="PROSITE" id="PS51372">
    <property type="entry name" value="PRD_2"/>
    <property type="match status" value="1"/>
</dbReference>
<dbReference type="InterPro" id="IPR036634">
    <property type="entry name" value="PRD_sf"/>
</dbReference>
<dbReference type="Proteomes" id="UP000031938">
    <property type="component" value="Unassembled WGS sequence"/>
</dbReference>
<dbReference type="EMBL" id="JXRP01000018">
    <property type="protein sequence ID" value="KIL45280.1"/>
    <property type="molecule type" value="Genomic_DNA"/>
</dbReference>
<organism evidence="3 4">
    <name type="scientific">Jeotgalibacillus soli</name>
    <dbReference type="NCBI Taxonomy" id="889306"/>
    <lineage>
        <taxon>Bacteria</taxon>
        <taxon>Bacillati</taxon>
        <taxon>Bacillota</taxon>
        <taxon>Bacilli</taxon>
        <taxon>Bacillales</taxon>
        <taxon>Caryophanaceae</taxon>
        <taxon>Jeotgalibacillus</taxon>
    </lineage>
</organism>
<comment type="caution">
    <text evidence="3">The sequence shown here is derived from an EMBL/GenBank/DDBJ whole genome shotgun (WGS) entry which is preliminary data.</text>
</comment>
<dbReference type="SUPFAM" id="SSF63520">
    <property type="entry name" value="PTS-regulatory domain, PRD"/>
    <property type="match status" value="1"/>
</dbReference>
<protein>
    <submittedName>
        <fullName evidence="3">Transcription antiterminator LicT</fullName>
    </submittedName>
</protein>
<dbReference type="InterPro" id="IPR050661">
    <property type="entry name" value="BglG_antiterminators"/>
</dbReference>
<evidence type="ECO:0000256" key="1">
    <source>
        <dbReference type="ARBA" id="ARBA00022737"/>
    </source>
</evidence>